<dbReference type="EMBL" id="GGEC01072221">
    <property type="protein sequence ID" value="MBX52705.1"/>
    <property type="molecule type" value="Transcribed_RNA"/>
</dbReference>
<proteinExistence type="predicted"/>
<accession>A0A2P2PDA7</accession>
<evidence type="ECO:0000313" key="1">
    <source>
        <dbReference type="EMBL" id="MBX52705.1"/>
    </source>
</evidence>
<reference evidence="1" key="1">
    <citation type="submission" date="2018-02" db="EMBL/GenBank/DDBJ databases">
        <title>Rhizophora mucronata_Transcriptome.</title>
        <authorList>
            <person name="Meera S.P."/>
            <person name="Sreeshan A."/>
            <person name="Augustine A."/>
        </authorList>
    </citation>
    <scope>NUCLEOTIDE SEQUENCE</scope>
    <source>
        <tissue evidence="1">Leaf</tissue>
    </source>
</reference>
<sequence length="42" mass="4650">MFTTSRSLQIKGILFKGPNFDLAYTGKISHATEMPSKNAFSN</sequence>
<organism evidence="1">
    <name type="scientific">Rhizophora mucronata</name>
    <name type="common">Asiatic mangrove</name>
    <dbReference type="NCBI Taxonomy" id="61149"/>
    <lineage>
        <taxon>Eukaryota</taxon>
        <taxon>Viridiplantae</taxon>
        <taxon>Streptophyta</taxon>
        <taxon>Embryophyta</taxon>
        <taxon>Tracheophyta</taxon>
        <taxon>Spermatophyta</taxon>
        <taxon>Magnoliopsida</taxon>
        <taxon>eudicotyledons</taxon>
        <taxon>Gunneridae</taxon>
        <taxon>Pentapetalae</taxon>
        <taxon>rosids</taxon>
        <taxon>fabids</taxon>
        <taxon>Malpighiales</taxon>
        <taxon>Rhizophoraceae</taxon>
        <taxon>Rhizophora</taxon>
    </lineage>
</organism>
<name>A0A2P2PDA7_RHIMU</name>
<protein>
    <submittedName>
        <fullName evidence="1">Uncharacterized protein</fullName>
    </submittedName>
</protein>
<dbReference type="AlphaFoldDB" id="A0A2P2PDA7"/>